<feature type="domain" description="Rv3660c-like CheY-like N-terminal" evidence="2">
    <location>
        <begin position="47"/>
        <end position="145"/>
    </location>
</feature>
<dbReference type="PANTHER" id="PTHR43384">
    <property type="entry name" value="SEPTUM SITE-DETERMINING PROTEIN MIND HOMOLOG, CHLOROPLASTIC-RELATED"/>
    <property type="match status" value="1"/>
</dbReference>
<sequence length="401" mass="40702">MDVLPRHARSEALPTESSIGGLGGSRRLPTPSRSVPRSTTVLVGTRTDLLRAVESVTTALGATAPILLEPPLLPARWAAAGTVLVLVDAAPAVAELGLPRRDGVHLLGEETDAADLCRWSAPLGASLVVVPRDTAVLGRALGGTPPGEGARTLAVVSGGGGAGASTTAAGLAGAAALAGRHPVLVDLDPWAGGIDLLVGLERSPGWRWDDLARARGALGSLAGRLPGGDGVDVLAMGRSAEGLLPDDAAVESVLGAARVTYDLVVLDVALSPPWGRHLARAGSVLVVAGPGVRHLASARQVAMHCAAEGMDPWIAARRSDHEPGRGTDPAVVAETVGVPVAGVLPHDPRLPVAAERGDPPWRVARRSWVTACAGLLTSLDAMPATAGTGTRQGGAGRDRRR</sequence>
<dbReference type="InterPro" id="IPR022521">
    <property type="entry name" value="Rv3660c"/>
</dbReference>
<dbReference type="GO" id="GO:0005524">
    <property type="term" value="F:ATP binding"/>
    <property type="evidence" value="ECO:0007669"/>
    <property type="project" value="TreeGrafter"/>
</dbReference>
<organism evidence="3 4">
    <name type="scientific">Raineyella fluvialis</name>
    <dbReference type="NCBI Taxonomy" id="2662261"/>
    <lineage>
        <taxon>Bacteria</taxon>
        <taxon>Bacillati</taxon>
        <taxon>Actinomycetota</taxon>
        <taxon>Actinomycetes</taxon>
        <taxon>Propionibacteriales</taxon>
        <taxon>Propionibacteriaceae</taxon>
        <taxon>Raineyella</taxon>
    </lineage>
</organism>
<accession>A0A5Q2FBP3</accession>
<dbReference type="RefSeq" id="WP_153571361.1">
    <property type="nucleotide sequence ID" value="NZ_CP045725.1"/>
</dbReference>
<reference evidence="3 4" key="1">
    <citation type="submission" date="2019-10" db="EMBL/GenBank/DDBJ databases">
        <title>Genomic analysis of Raineyella sp. CBA3103.</title>
        <authorList>
            <person name="Roh S.W."/>
        </authorList>
    </citation>
    <scope>NUCLEOTIDE SEQUENCE [LARGE SCALE GENOMIC DNA]</scope>
    <source>
        <strain evidence="3 4">CBA3103</strain>
    </source>
</reference>
<dbReference type="PANTHER" id="PTHR43384:SF11">
    <property type="entry name" value="SEPTUM SITE DETERMINING PROTEIN"/>
    <property type="match status" value="1"/>
</dbReference>
<feature type="region of interest" description="Disordered" evidence="1">
    <location>
        <begin position="1"/>
        <end position="38"/>
    </location>
</feature>
<feature type="compositionally biased region" description="Basic and acidic residues" evidence="1">
    <location>
        <begin position="1"/>
        <end position="10"/>
    </location>
</feature>
<dbReference type="EMBL" id="CP045725">
    <property type="protein sequence ID" value="QGF22834.1"/>
    <property type="molecule type" value="Genomic_DNA"/>
</dbReference>
<evidence type="ECO:0000259" key="2">
    <source>
        <dbReference type="Pfam" id="PF26563"/>
    </source>
</evidence>
<dbReference type="GO" id="GO:0009898">
    <property type="term" value="C:cytoplasmic side of plasma membrane"/>
    <property type="evidence" value="ECO:0007669"/>
    <property type="project" value="TreeGrafter"/>
</dbReference>
<dbReference type="GO" id="GO:0016887">
    <property type="term" value="F:ATP hydrolysis activity"/>
    <property type="evidence" value="ECO:0007669"/>
    <property type="project" value="TreeGrafter"/>
</dbReference>
<dbReference type="InterPro" id="IPR027417">
    <property type="entry name" value="P-loop_NTPase"/>
</dbReference>
<keyword evidence="4" id="KW-1185">Reference proteome</keyword>
<dbReference type="KEGG" id="rain:Rai3103_03165"/>
<dbReference type="InterPro" id="IPR050625">
    <property type="entry name" value="ParA/MinD_ATPase"/>
</dbReference>
<dbReference type="GO" id="GO:0005829">
    <property type="term" value="C:cytosol"/>
    <property type="evidence" value="ECO:0007669"/>
    <property type="project" value="TreeGrafter"/>
</dbReference>
<evidence type="ECO:0000313" key="4">
    <source>
        <dbReference type="Proteomes" id="UP000386847"/>
    </source>
</evidence>
<name>A0A5Q2FBP3_9ACTN</name>
<protein>
    <recommendedName>
        <fullName evidence="2">Rv3660c-like CheY-like N-terminal domain-containing protein</fullName>
    </recommendedName>
</protein>
<dbReference type="NCBIfam" id="TIGR03815">
    <property type="entry name" value="CpaE_hom_Actino"/>
    <property type="match status" value="1"/>
</dbReference>
<dbReference type="Proteomes" id="UP000386847">
    <property type="component" value="Chromosome"/>
</dbReference>
<gene>
    <name evidence="3" type="ORF">Rai3103_03165</name>
</gene>
<dbReference type="SUPFAM" id="SSF52540">
    <property type="entry name" value="P-loop containing nucleoside triphosphate hydrolases"/>
    <property type="match status" value="1"/>
</dbReference>
<dbReference type="InterPro" id="IPR059050">
    <property type="entry name" value="Rv3660c_N"/>
</dbReference>
<dbReference type="Gene3D" id="3.40.50.300">
    <property type="entry name" value="P-loop containing nucleotide triphosphate hydrolases"/>
    <property type="match status" value="1"/>
</dbReference>
<dbReference type="AlphaFoldDB" id="A0A5Q2FBP3"/>
<proteinExistence type="predicted"/>
<dbReference type="GO" id="GO:0051782">
    <property type="term" value="P:negative regulation of cell division"/>
    <property type="evidence" value="ECO:0007669"/>
    <property type="project" value="TreeGrafter"/>
</dbReference>
<evidence type="ECO:0000313" key="3">
    <source>
        <dbReference type="EMBL" id="QGF22834.1"/>
    </source>
</evidence>
<dbReference type="Pfam" id="PF26563">
    <property type="entry name" value="Rv3660c_N"/>
    <property type="match status" value="1"/>
</dbReference>
<evidence type="ECO:0000256" key="1">
    <source>
        <dbReference type="SAM" id="MobiDB-lite"/>
    </source>
</evidence>